<keyword evidence="2" id="KW-1133">Transmembrane helix</keyword>
<proteinExistence type="predicted"/>
<reference evidence="3" key="1">
    <citation type="submission" date="2016-10" db="EMBL/GenBank/DDBJ databases">
        <title>Sequence of Gallionella enrichment culture.</title>
        <authorList>
            <person name="Poehlein A."/>
            <person name="Muehling M."/>
            <person name="Daniel R."/>
        </authorList>
    </citation>
    <scope>NUCLEOTIDE SEQUENCE</scope>
</reference>
<evidence type="ECO:0000313" key="3">
    <source>
        <dbReference type="EMBL" id="OIQ80316.1"/>
    </source>
</evidence>
<evidence type="ECO:0000256" key="2">
    <source>
        <dbReference type="SAM" id="Phobius"/>
    </source>
</evidence>
<gene>
    <name evidence="3" type="ORF">GALL_379340</name>
</gene>
<keyword evidence="2" id="KW-0472">Membrane</keyword>
<protein>
    <submittedName>
        <fullName evidence="3">Uncharacterized protein</fullName>
    </submittedName>
</protein>
<dbReference type="AlphaFoldDB" id="A0A1J5QK11"/>
<accession>A0A1J5QK11</accession>
<feature type="coiled-coil region" evidence="1">
    <location>
        <begin position="109"/>
        <end position="136"/>
    </location>
</feature>
<sequence length="274" mass="30922">MRFKYCARAENQEWPGFSRQVVLQGLPWRRGELGDSRRHPDAPRLQLARRRPRRAWLLTTARRGIRWVPNEVRDDRAVHDFWFVALPGWLTGIGTLGLAGVTFWLARREGSDRQRLQSAEEERARAERRVQAGSVAAWFAGQVDGPEGSPRSRVAVANRSDEPVYNVVVFLVFVQGAAPGTGEAQMETFSDHVWDYVRVLSVLPPGTWEIFTVGDWGGMHRFPGAEIGFTDRFGVHWIRRASGGLEEVPTDAVTHYGLRHPLVYSEPRVPGSTG</sequence>
<organism evidence="3">
    <name type="scientific">mine drainage metagenome</name>
    <dbReference type="NCBI Taxonomy" id="410659"/>
    <lineage>
        <taxon>unclassified sequences</taxon>
        <taxon>metagenomes</taxon>
        <taxon>ecological metagenomes</taxon>
    </lineage>
</organism>
<name>A0A1J5QK11_9ZZZZ</name>
<dbReference type="EMBL" id="MLJW01001078">
    <property type="protein sequence ID" value="OIQ80316.1"/>
    <property type="molecule type" value="Genomic_DNA"/>
</dbReference>
<feature type="transmembrane region" description="Helical" evidence="2">
    <location>
        <begin position="81"/>
        <end position="106"/>
    </location>
</feature>
<keyword evidence="1" id="KW-0175">Coiled coil</keyword>
<comment type="caution">
    <text evidence="3">The sequence shown here is derived from an EMBL/GenBank/DDBJ whole genome shotgun (WGS) entry which is preliminary data.</text>
</comment>
<evidence type="ECO:0000256" key="1">
    <source>
        <dbReference type="SAM" id="Coils"/>
    </source>
</evidence>
<keyword evidence="2" id="KW-0812">Transmembrane</keyword>